<dbReference type="NCBIfam" id="NF033206">
    <property type="entry name" value="ScyE_fam"/>
    <property type="match status" value="1"/>
</dbReference>
<dbReference type="InterPro" id="IPR011041">
    <property type="entry name" value="Quinoprot_gluc/sorb_DH_b-prop"/>
</dbReference>
<keyword evidence="2" id="KW-1185">Reference proteome</keyword>
<dbReference type="InterPro" id="IPR011042">
    <property type="entry name" value="6-blade_b-propeller_TolB-like"/>
</dbReference>
<dbReference type="Proteomes" id="UP000309788">
    <property type="component" value="Unassembled WGS sequence"/>
</dbReference>
<evidence type="ECO:0000313" key="1">
    <source>
        <dbReference type="EMBL" id="TLU92327.1"/>
    </source>
</evidence>
<dbReference type="AlphaFoldDB" id="A0A5R9KC94"/>
<dbReference type="SUPFAM" id="SSF50952">
    <property type="entry name" value="Soluble quinoprotein glucose dehydrogenase"/>
    <property type="match status" value="1"/>
</dbReference>
<dbReference type="OrthoDB" id="928769at2"/>
<proteinExistence type="predicted"/>
<reference evidence="1 2" key="1">
    <citation type="submission" date="2019-05" db="EMBL/GenBank/DDBJ databases">
        <authorList>
            <person name="Qu J.-H."/>
        </authorList>
    </citation>
    <scope>NUCLEOTIDE SEQUENCE [LARGE SCALE GENOMIC DNA]</scope>
    <source>
        <strain evidence="1 2">Z12</strain>
    </source>
</reference>
<dbReference type="EMBL" id="VCEI01000025">
    <property type="protein sequence ID" value="TLU92327.1"/>
    <property type="molecule type" value="Genomic_DNA"/>
</dbReference>
<gene>
    <name evidence="1" type="ORF">FEM55_16505</name>
</gene>
<sequence>MQAYSASLCDFKCHAFRQFIVFLHFNCLKSESSMFRKSTAILSFVVSVYISGCDLATDHVINPAPAVSIFATGLTAPLGVEADAEGRLWVTEAGDGQSDDGQLSMISATGEVFTVVTGFTSRVSPEGGVFGLNHLVLQNGILWMLHGVEGRLYQFDISTFQPGDAPMQASELKYEDVSTFVKNHDFENDTDTSDLFNLTVGPDGDLFIVDAGANAVIRRKASTKELSVFSTIPPIANPGGEPDQLEPVPTGIVFDGQKFLICNFSGYPFPAKKSPIYQVDLNGNTSVYQTGLSSATDIELGEDQKPVVIEYGSWTGETFAENSGTIMSATNQAVTPLLSGLNFPNSIKRSGSGTYFVAQTFDGVIKKVVF</sequence>
<accession>A0A5R9KC94</accession>
<evidence type="ECO:0000313" key="2">
    <source>
        <dbReference type="Proteomes" id="UP000309788"/>
    </source>
</evidence>
<name>A0A5R9KC94_9BACT</name>
<dbReference type="InterPro" id="IPR048031">
    <property type="entry name" value="ScyD/ScyE-like"/>
</dbReference>
<organism evidence="1 2">
    <name type="scientific">Dyadobacter sediminis</name>
    <dbReference type="NCBI Taxonomy" id="1493691"/>
    <lineage>
        <taxon>Bacteria</taxon>
        <taxon>Pseudomonadati</taxon>
        <taxon>Bacteroidota</taxon>
        <taxon>Cytophagia</taxon>
        <taxon>Cytophagales</taxon>
        <taxon>Spirosomataceae</taxon>
        <taxon>Dyadobacter</taxon>
    </lineage>
</organism>
<protein>
    <submittedName>
        <fullName evidence="1">ScyD/ScyE family protein</fullName>
    </submittedName>
</protein>
<dbReference type="Gene3D" id="2.120.10.30">
    <property type="entry name" value="TolB, C-terminal domain"/>
    <property type="match status" value="1"/>
</dbReference>
<comment type="caution">
    <text evidence="1">The sequence shown here is derived from an EMBL/GenBank/DDBJ whole genome shotgun (WGS) entry which is preliminary data.</text>
</comment>